<evidence type="ECO:0000256" key="1">
    <source>
        <dbReference type="SAM" id="SignalP"/>
    </source>
</evidence>
<evidence type="ECO:0000313" key="2">
    <source>
        <dbReference type="EMBL" id="MPC71231.1"/>
    </source>
</evidence>
<comment type="caution">
    <text evidence="2">The sequence shown here is derived from an EMBL/GenBank/DDBJ whole genome shotgun (WGS) entry which is preliminary data.</text>
</comment>
<organism evidence="2 3">
    <name type="scientific">Portunus trituberculatus</name>
    <name type="common">Swimming crab</name>
    <name type="synonym">Neptunus trituberculatus</name>
    <dbReference type="NCBI Taxonomy" id="210409"/>
    <lineage>
        <taxon>Eukaryota</taxon>
        <taxon>Metazoa</taxon>
        <taxon>Ecdysozoa</taxon>
        <taxon>Arthropoda</taxon>
        <taxon>Crustacea</taxon>
        <taxon>Multicrustacea</taxon>
        <taxon>Malacostraca</taxon>
        <taxon>Eumalacostraca</taxon>
        <taxon>Eucarida</taxon>
        <taxon>Decapoda</taxon>
        <taxon>Pleocyemata</taxon>
        <taxon>Brachyura</taxon>
        <taxon>Eubrachyura</taxon>
        <taxon>Portunoidea</taxon>
        <taxon>Portunidae</taxon>
        <taxon>Portuninae</taxon>
        <taxon>Portunus</taxon>
    </lineage>
</organism>
<dbReference type="EMBL" id="VSRR010032536">
    <property type="protein sequence ID" value="MPC71231.1"/>
    <property type="molecule type" value="Genomic_DNA"/>
</dbReference>
<keyword evidence="1" id="KW-0732">Signal</keyword>
<name>A0A5B7HER8_PORTR</name>
<proteinExistence type="predicted"/>
<reference evidence="2 3" key="1">
    <citation type="submission" date="2019-05" db="EMBL/GenBank/DDBJ databases">
        <title>Another draft genome of Portunus trituberculatus and its Hox gene families provides insights of decapod evolution.</title>
        <authorList>
            <person name="Jeong J.-H."/>
            <person name="Song I."/>
            <person name="Kim S."/>
            <person name="Choi T."/>
            <person name="Kim D."/>
            <person name="Ryu S."/>
            <person name="Kim W."/>
        </authorList>
    </citation>
    <scope>NUCLEOTIDE SEQUENCE [LARGE SCALE GENOMIC DNA]</scope>
    <source>
        <tissue evidence="2">Muscle</tissue>
    </source>
</reference>
<accession>A0A5B7HER8</accession>
<dbReference type="AlphaFoldDB" id="A0A5B7HER8"/>
<gene>
    <name evidence="2" type="ORF">E2C01_065503</name>
</gene>
<feature type="chain" id="PRO_5022659280" description="Secreted protein" evidence="1">
    <location>
        <begin position="28"/>
        <end position="102"/>
    </location>
</feature>
<evidence type="ECO:0008006" key="4">
    <source>
        <dbReference type="Google" id="ProtNLM"/>
    </source>
</evidence>
<sequence length="102" mass="11409">MSPGTHGATQMMMFVLLVLCPSNHSPSTIHHLVTRNTNLHEGFFPFIRLVLPSPRTSSIIHPPRTPFPRLSIVVPTGLNLCEDQTSSTPAVYFPRVRCPHRL</sequence>
<feature type="signal peptide" evidence="1">
    <location>
        <begin position="1"/>
        <end position="27"/>
    </location>
</feature>
<dbReference type="Proteomes" id="UP000324222">
    <property type="component" value="Unassembled WGS sequence"/>
</dbReference>
<evidence type="ECO:0000313" key="3">
    <source>
        <dbReference type="Proteomes" id="UP000324222"/>
    </source>
</evidence>
<protein>
    <recommendedName>
        <fullName evidence="4">Secreted protein</fullName>
    </recommendedName>
</protein>
<keyword evidence="3" id="KW-1185">Reference proteome</keyword>